<evidence type="ECO:0000256" key="1">
    <source>
        <dbReference type="SAM" id="Phobius"/>
    </source>
</evidence>
<dbReference type="AlphaFoldDB" id="A0A1W0WSS2"/>
<proteinExistence type="predicted"/>
<dbReference type="InterPro" id="IPR027917">
    <property type="entry name" value="MITRAC7/Phoenixin"/>
</dbReference>
<feature type="transmembrane region" description="Helical" evidence="1">
    <location>
        <begin position="14"/>
        <end position="36"/>
    </location>
</feature>
<organism evidence="2 3">
    <name type="scientific">Hypsibius exemplaris</name>
    <name type="common">Freshwater tardigrade</name>
    <dbReference type="NCBI Taxonomy" id="2072580"/>
    <lineage>
        <taxon>Eukaryota</taxon>
        <taxon>Metazoa</taxon>
        <taxon>Ecdysozoa</taxon>
        <taxon>Tardigrada</taxon>
        <taxon>Eutardigrada</taxon>
        <taxon>Parachela</taxon>
        <taxon>Hypsibioidea</taxon>
        <taxon>Hypsibiidae</taxon>
        <taxon>Hypsibius</taxon>
    </lineage>
</organism>
<evidence type="ECO:0000313" key="2">
    <source>
        <dbReference type="EMBL" id="OQV18249.1"/>
    </source>
</evidence>
<name>A0A1W0WSS2_HYPEX</name>
<sequence>MAIRFKTKHTGTTLVSKVLVIGAVAFIGAFSFFVYVQPLLHKKEYQIEQKINRDLVDPNAKHAQGLAKWKSPFEPRVRAD</sequence>
<dbReference type="Proteomes" id="UP000192578">
    <property type="component" value="Unassembled WGS sequence"/>
</dbReference>
<keyword evidence="1" id="KW-0472">Membrane</keyword>
<evidence type="ECO:0008006" key="4">
    <source>
        <dbReference type="Google" id="ProtNLM"/>
    </source>
</evidence>
<dbReference type="Pfam" id="PF15061">
    <property type="entry name" value="MITRAC7_Phoenixin"/>
    <property type="match status" value="1"/>
</dbReference>
<dbReference type="EMBL" id="MTYJ01000051">
    <property type="protein sequence ID" value="OQV18249.1"/>
    <property type="molecule type" value="Genomic_DNA"/>
</dbReference>
<gene>
    <name evidence="2" type="ORF">BV898_07645</name>
</gene>
<reference evidence="3" key="1">
    <citation type="submission" date="2017-01" db="EMBL/GenBank/DDBJ databases">
        <title>Comparative genomics of anhydrobiosis in the tardigrade Hypsibius dujardini.</title>
        <authorList>
            <person name="Yoshida Y."/>
            <person name="Koutsovoulos G."/>
            <person name="Laetsch D."/>
            <person name="Stevens L."/>
            <person name="Kumar S."/>
            <person name="Horikawa D."/>
            <person name="Ishino K."/>
            <person name="Komine S."/>
            <person name="Tomita M."/>
            <person name="Blaxter M."/>
            <person name="Arakawa K."/>
        </authorList>
    </citation>
    <scope>NUCLEOTIDE SEQUENCE [LARGE SCALE GENOMIC DNA]</scope>
    <source>
        <strain evidence="3">Z151</strain>
    </source>
</reference>
<protein>
    <recommendedName>
        <fullName evidence="4">Small integral membrane protein 20</fullName>
    </recommendedName>
</protein>
<dbReference type="GO" id="GO:0033617">
    <property type="term" value="P:mitochondrial respiratory chain complex IV assembly"/>
    <property type="evidence" value="ECO:0007669"/>
    <property type="project" value="InterPro"/>
</dbReference>
<evidence type="ECO:0000313" key="3">
    <source>
        <dbReference type="Proteomes" id="UP000192578"/>
    </source>
</evidence>
<keyword evidence="1" id="KW-1133">Transmembrane helix</keyword>
<keyword evidence="3" id="KW-1185">Reference proteome</keyword>
<dbReference type="GO" id="GO:0016020">
    <property type="term" value="C:membrane"/>
    <property type="evidence" value="ECO:0007669"/>
    <property type="project" value="InterPro"/>
</dbReference>
<comment type="caution">
    <text evidence="2">The sequence shown here is derived from an EMBL/GenBank/DDBJ whole genome shotgun (WGS) entry which is preliminary data.</text>
</comment>
<dbReference type="GO" id="GO:0005739">
    <property type="term" value="C:mitochondrion"/>
    <property type="evidence" value="ECO:0007669"/>
    <property type="project" value="GOC"/>
</dbReference>
<keyword evidence="1" id="KW-0812">Transmembrane</keyword>
<accession>A0A1W0WSS2</accession>